<reference evidence="6 7" key="1">
    <citation type="submission" date="2021-03" db="EMBL/GenBank/DDBJ databases">
        <title>Genomic Encyclopedia of Type Strains, Phase IV (KMG-IV): sequencing the most valuable type-strain genomes for metagenomic binning, comparative biology and taxonomic classification.</title>
        <authorList>
            <person name="Goeker M."/>
        </authorList>
    </citation>
    <scope>NUCLEOTIDE SEQUENCE [LARGE SCALE GENOMIC DNA]</scope>
    <source>
        <strain evidence="6 7">DSM 26675</strain>
    </source>
</reference>
<keyword evidence="7" id="KW-1185">Reference proteome</keyword>
<dbReference type="Gene3D" id="1.20.120.340">
    <property type="entry name" value="Flagellar protein FliS"/>
    <property type="match status" value="1"/>
</dbReference>
<evidence type="ECO:0000313" key="7">
    <source>
        <dbReference type="Proteomes" id="UP001519293"/>
    </source>
</evidence>
<keyword evidence="4" id="KW-1005">Bacterial flagellum biogenesis</keyword>
<evidence type="ECO:0000256" key="2">
    <source>
        <dbReference type="ARBA" id="ARBA00008787"/>
    </source>
</evidence>
<comment type="caution">
    <text evidence="6">The sequence shown here is derived from an EMBL/GenBank/DDBJ whole genome shotgun (WGS) entry which is preliminary data.</text>
</comment>
<gene>
    <name evidence="6" type="ORF">J2Z40_002568</name>
</gene>
<dbReference type="RefSeq" id="WP_066397794.1">
    <property type="nucleotide sequence ID" value="NZ_JAGIKZ010000014.1"/>
</dbReference>
<dbReference type="PANTHER" id="PTHR34773">
    <property type="entry name" value="FLAGELLAR SECRETION CHAPERONE FLIS"/>
    <property type="match status" value="1"/>
</dbReference>
<organism evidence="6 7">
    <name type="scientific">Cytobacillus eiseniae</name>
    <dbReference type="NCBI Taxonomy" id="762947"/>
    <lineage>
        <taxon>Bacteria</taxon>
        <taxon>Bacillati</taxon>
        <taxon>Bacillota</taxon>
        <taxon>Bacilli</taxon>
        <taxon>Bacillales</taxon>
        <taxon>Bacillaceae</taxon>
        <taxon>Cytobacillus</taxon>
    </lineage>
</organism>
<name>A0ABS4RI22_9BACI</name>
<accession>A0ABS4RI22</accession>
<comment type="similarity">
    <text evidence="2">Belongs to the FliS family.</text>
</comment>
<evidence type="ECO:0000256" key="3">
    <source>
        <dbReference type="ARBA" id="ARBA00022490"/>
    </source>
</evidence>
<dbReference type="Proteomes" id="UP001519293">
    <property type="component" value="Unassembled WGS sequence"/>
</dbReference>
<proteinExistence type="inferred from homology"/>
<keyword evidence="6" id="KW-0966">Cell projection</keyword>
<comment type="subcellular location">
    <subcellularLocation>
        <location evidence="1">Cytoplasm</location>
        <location evidence="1">Cytosol</location>
    </subcellularLocation>
</comment>
<dbReference type="InterPro" id="IPR003713">
    <property type="entry name" value="FliS"/>
</dbReference>
<dbReference type="SUPFAM" id="SSF101116">
    <property type="entry name" value="Flagellar export chaperone FliS"/>
    <property type="match status" value="1"/>
</dbReference>
<keyword evidence="5" id="KW-0143">Chaperone</keyword>
<protein>
    <submittedName>
        <fullName evidence="6">Flagellar protein FliS</fullName>
    </submittedName>
</protein>
<evidence type="ECO:0000313" key="6">
    <source>
        <dbReference type="EMBL" id="MBP2241995.1"/>
    </source>
</evidence>
<dbReference type="Pfam" id="PF02561">
    <property type="entry name" value="FliS"/>
    <property type="match status" value="1"/>
</dbReference>
<dbReference type="PANTHER" id="PTHR34773:SF1">
    <property type="entry name" value="FLAGELLAR SECRETION CHAPERONE FLIS"/>
    <property type="match status" value="1"/>
</dbReference>
<dbReference type="EMBL" id="JAGIKZ010000014">
    <property type="protein sequence ID" value="MBP2241995.1"/>
    <property type="molecule type" value="Genomic_DNA"/>
</dbReference>
<evidence type="ECO:0000256" key="4">
    <source>
        <dbReference type="ARBA" id="ARBA00022795"/>
    </source>
</evidence>
<dbReference type="InterPro" id="IPR036584">
    <property type="entry name" value="FliS_sf"/>
</dbReference>
<keyword evidence="6" id="KW-0969">Cilium</keyword>
<evidence type="ECO:0000256" key="1">
    <source>
        <dbReference type="ARBA" id="ARBA00004514"/>
    </source>
</evidence>
<evidence type="ECO:0000256" key="5">
    <source>
        <dbReference type="ARBA" id="ARBA00023186"/>
    </source>
</evidence>
<keyword evidence="3" id="KW-0963">Cytoplasm</keyword>
<keyword evidence="6" id="KW-0282">Flagellum</keyword>
<sequence>MKNYRKALHLYNQTKIISAPLEEIMITFIDKAISLIKLGRDAIDTKDLVVQNQSLQVAQECVLQLITFVIIEEKQGEELIIIYDYLNRQLIKANLEGDQKILDEVSNILLEQKDDWEIAMRSRRNKYRRNFI</sequence>